<dbReference type="InterPro" id="IPR013785">
    <property type="entry name" value="Aldolase_TIM"/>
</dbReference>
<dbReference type="Proteomes" id="UP000191672">
    <property type="component" value="Unassembled WGS sequence"/>
</dbReference>
<evidence type="ECO:0000313" key="1">
    <source>
        <dbReference type="EMBL" id="OQD83268.1"/>
    </source>
</evidence>
<protein>
    <recommendedName>
        <fullName evidence="3">4-hydroxy-2-oxoglutarate aldolase, mitochondrial</fullName>
    </recommendedName>
</protein>
<proteinExistence type="predicted"/>
<name>A0A1V6Q1V4_9EURO</name>
<dbReference type="SUPFAM" id="SSF51569">
    <property type="entry name" value="Aldolase"/>
    <property type="match status" value="1"/>
</dbReference>
<dbReference type="STRING" id="416450.A0A1V6Q1V4"/>
<organism evidence="1 2">
    <name type="scientific">Penicillium antarcticum</name>
    <dbReference type="NCBI Taxonomy" id="416450"/>
    <lineage>
        <taxon>Eukaryota</taxon>
        <taxon>Fungi</taxon>
        <taxon>Dikarya</taxon>
        <taxon>Ascomycota</taxon>
        <taxon>Pezizomycotina</taxon>
        <taxon>Eurotiomycetes</taxon>
        <taxon>Eurotiomycetidae</taxon>
        <taxon>Eurotiales</taxon>
        <taxon>Aspergillaceae</taxon>
        <taxon>Penicillium</taxon>
    </lineage>
</organism>
<dbReference type="Gene3D" id="3.20.20.70">
    <property type="entry name" value="Aldolase class I"/>
    <property type="match status" value="1"/>
</dbReference>
<evidence type="ECO:0000313" key="2">
    <source>
        <dbReference type="Proteomes" id="UP000191672"/>
    </source>
</evidence>
<accession>A0A1V6Q1V4</accession>
<sequence>MKAVKRFFADVAKKAPLPVLIYNFPGVTNGVDIDSEIVTQIVRESAAASATGVSNIVGVKLTCGSVGKITRLAATFAPSEFAIFGGQSDFLVAGLTVGSAGCIYAFANVFPKTTSKIYELFMAGRLAEAMDLQRSSALAESPCKSGIASTKYAVALFSAPAAGVENALEKLRTRTPYEEAGDAVRKSVRDLMGAMASVENAL</sequence>
<dbReference type="EMBL" id="MDYN01000017">
    <property type="protein sequence ID" value="OQD83268.1"/>
    <property type="molecule type" value="Genomic_DNA"/>
</dbReference>
<dbReference type="CDD" id="cd00408">
    <property type="entry name" value="DHDPS-like"/>
    <property type="match status" value="1"/>
</dbReference>
<dbReference type="AlphaFoldDB" id="A0A1V6Q1V4"/>
<dbReference type="GO" id="GO:0008840">
    <property type="term" value="F:4-hydroxy-tetrahydrodipicolinate synthase activity"/>
    <property type="evidence" value="ECO:0007669"/>
    <property type="project" value="TreeGrafter"/>
</dbReference>
<dbReference type="PANTHER" id="PTHR12128:SF47">
    <property type="entry name" value="DIHYDRODIPICOLINATE SYNTHASE-RELATED"/>
    <property type="match status" value="1"/>
</dbReference>
<comment type="caution">
    <text evidence="1">The sequence shown here is derived from an EMBL/GenBank/DDBJ whole genome shotgun (WGS) entry which is preliminary data.</text>
</comment>
<reference evidence="2" key="1">
    <citation type="journal article" date="2017" name="Nat. Microbiol.">
        <title>Global analysis of biosynthetic gene clusters reveals vast potential of secondary metabolite production in Penicillium species.</title>
        <authorList>
            <person name="Nielsen J.C."/>
            <person name="Grijseels S."/>
            <person name="Prigent S."/>
            <person name="Ji B."/>
            <person name="Dainat J."/>
            <person name="Nielsen K.F."/>
            <person name="Frisvad J.C."/>
            <person name="Workman M."/>
            <person name="Nielsen J."/>
        </authorList>
    </citation>
    <scope>NUCLEOTIDE SEQUENCE [LARGE SCALE GENOMIC DNA]</scope>
    <source>
        <strain evidence="2">IBT 31811</strain>
    </source>
</reference>
<dbReference type="PANTHER" id="PTHR12128">
    <property type="entry name" value="DIHYDRODIPICOLINATE SYNTHASE"/>
    <property type="match status" value="1"/>
</dbReference>
<dbReference type="InterPro" id="IPR002220">
    <property type="entry name" value="DapA-like"/>
</dbReference>
<gene>
    <name evidence="1" type="ORF">PENANT_c017G06547</name>
</gene>
<dbReference type="Pfam" id="PF00701">
    <property type="entry name" value="DHDPS"/>
    <property type="match status" value="1"/>
</dbReference>
<evidence type="ECO:0008006" key="3">
    <source>
        <dbReference type="Google" id="ProtNLM"/>
    </source>
</evidence>
<keyword evidence="2" id="KW-1185">Reference proteome</keyword>